<keyword evidence="2" id="KW-1133">Transmembrane helix</keyword>
<dbReference type="InParanoid" id="A0A1Y1UR78"/>
<feature type="compositionally biased region" description="Polar residues" evidence="1">
    <location>
        <begin position="1"/>
        <end position="21"/>
    </location>
</feature>
<proteinExistence type="predicted"/>
<evidence type="ECO:0000256" key="1">
    <source>
        <dbReference type="SAM" id="MobiDB-lite"/>
    </source>
</evidence>
<name>A0A1Y1UR78_9TREE</name>
<keyword evidence="4" id="KW-1185">Reference proteome</keyword>
<feature type="region of interest" description="Disordered" evidence="1">
    <location>
        <begin position="1"/>
        <end position="23"/>
    </location>
</feature>
<feature type="transmembrane region" description="Helical" evidence="2">
    <location>
        <begin position="33"/>
        <end position="52"/>
    </location>
</feature>
<dbReference type="PANTHER" id="PTHR12203:SF118">
    <property type="entry name" value="BETA-1,2-XYLOSYLTRANSFERASE 1"/>
    <property type="match status" value="1"/>
</dbReference>
<dbReference type="AlphaFoldDB" id="A0A1Y1UR78"/>
<keyword evidence="2" id="KW-0812">Transmembrane</keyword>
<dbReference type="OrthoDB" id="541052at2759"/>
<sequence>MSGRQNGFTLSSGPGQSSGFSRHNIPVRKPKKILYLMFIFFLLYWFGIRHGLGIERIPPLPLGYAVPGGRRGRKSSLTFDKKGMAVLKPSIIGQRREHPIYELMERAETRWFDLLSSQSKTLGEAAKEYKKRYLLDPPAGFDAWFAFCQEKGIKIVDNYDQMMKDLLPHHALKPETFVKRSKELEGGKFTYTIQVTKKKVDLSGERAWSARPRHIKTLVQGFTDWLPADFNLKVTGSDHDTGSVVLGRDQRDKAMELVREGKHFTEEEITLLEDPKRTTATGWFKACPMDSPANVRPGSENATNDIRPKSFIHDHLPTMDFCDYPELKRLHGAMHIDYDVRSPSILKPIMVLSKFPSDASFQTTPMEGYTNITDHDLPYLGHWEEKHDHRLFWRGSTTGGYDKYRDWKDSHRLRLHLMVNGPKGGDVWWDQQAREVMMPDGNGGFDMVRRWEKSLSQAYADVKLSGKPIQCPTVELCKEISNTIDFGAKVWPDKAAVYRYALDVDGNGWSSRFHRLLTTGSPVLKFTMFPEWHMVTPWYHYIPLKADYSDMYDIMGFFVGPLSENGEIDESKGHDVS</sequence>
<reference evidence="3 4" key="1">
    <citation type="submission" date="2017-03" db="EMBL/GenBank/DDBJ databases">
        <title>Widespread Adenine N6-methylation of Active Genes in Fungi.</title>
        <authorList>
            <consortium name="DOE Joint Genome Institute"/>
            <person name="Mondo S.J."/>
            <person name="Dannebaum R.O."/>
            <person name="Kuo R.C."/>
            <person name="Louie K.B."/>
            <person name="Bewick A.J."/>
            <person name="Labutti K."/>
            <person name="Haridas S."/>
            <person name="Kuo A."/>
            <person name="Salamov A."/>
            <person name="Ahrendt S.R."/>
            <person name="Lau R."/>
            <person name="Bowen B.P."/>
            <person name="Lipzen A."/>
            <person name="Sullivan W."/>
            <person name="Andreopoulos W.B."/>
            <person name="Clum A."/>
            <person name="Lindquist E."/>
            <person name="Daum C."/>
            <person name="Northen T.R."/>
            <person name="Ramamoorthy G."/>
            <person name="Schmitz R.J."/>
            <person name="Gryganskyi A."/>
            <person name="Culley D."/>
            <person name="Magnuson J."/>
            <person name="James T.Y."/>
            <person name="O'Malley M.A."/>
            <person name="Stajich J.E."/>
            <person name="Spatafora J.W."/>
            <person name="Visel A."/>
            <person name="Grigoriev I.V."/>
        </authorList>
    </citation>
    <scope>NUCLEOTIDE SEQUENCE [LARGE SCALE GENOMIC DNA]</scope>
    <source>
        <strain evidence="3 4">NRRL Y-17943</strain>
    </source>
</reference>
<dbReference type="GeneID" id="33554955"/>
<evidence type="ECO:0000313" key="3">
    <source>
        <dbReference type="EMBL" id="ORX40087.1"/>
    </source>
</evidence>
<comment type="caution">
    <text evidence="3">The sequence shown here is derived from an EMBL/GenBank/DDBJ whole genome shotgun (WGS) entry which is preliminary data.</text>
</comment>
<organism evidence="3 4">
    <name type="scientific">Kockovaella imperatae</name>
    <dbReference type="NCBI Taxonomy" id="4999"/>
    <lineage>
        <taxon>Eukaryota</taxon>
        <taxon>Fungi</taxon>
        <taxon>Dikarya</taxon>
        <taxon>Basidiomycota</taxon>
        <taxon>Agaricomycotina</taxon>
        <taxon>Tremellomycetes</taxon>
        <taxon>Tremellales</taxon>
        <taxon>Cuniculitremaceae</taxon>
        <taxon>Kockovaella</taxon>
    </lineage>
</organism>
<dbReference type="Proteomes" id="UP000193218">
    <property type="component" value="Unassembled WGS sequence"/>
</dbReference>
<gene>
    <name evidence="3" type="ORF">BD324DRAFT_575798</name>
</gene>
<dbReference type="RefSeq" id="XP_021873872.1">
    <property type="nucleotide sequence ID" value="XM_022013147.1"/>
</dbReference>
<dbReference type="InterPro" id="IPR051091">
    <property type="entry name" value="O-Glucosyltr/Glycosyltrsf_90"/>
</dbReference>
<dbReference type="PANTHER" id="PTHR12203">
    <property type="entry name" value="KDEL LYS-ASP-GLU-LEU CONTAINING - RELATED"/>
    <property type="match status" value="1"/>
</dbReference>
<accession>A0A1Y1UR78</accession>
<protein>
    <submittedName>
        <fullName evidence="3">CAP1-related protein</fullName>
    </submittedName>
</protein>
<dbReference type="EMBL" id="NBSH01000002">
    <property type="protein sequence ID" value="ORX40087.1"/>
    <property type="molecule type" value="Genomic_DNA"/>
</dbReference>
<keyword evidence="2" id="KW-0472">Membrane</keyword>
<evidence type="ECO:0000256" key="2">
    <source>
        <dbReference type="SAM" id="Phobius"/>
    </source>
</evidence>
<evidence type="ECO:0000313" key="4">
    <source>
        <dbReference type="Proteomes" id="UP000193218"/>
    </source>
</evidence>